<proteinExistence type="predicted"/>
<evidence type="ECO:0000313" key="2">
    <source>
        <dbReference type="Proteomes" id="UP000298030"/>
    </source>
</evidence>
<dbReference type="AlphaFoldDB" id="A0A4Y7TCJ6"/>
<dbReference type="Proteomes" id="UP000298030">
    <property type="component" value="Unassembled WGS sequence"/>
</dbReference>
<sequence>MPSKQIAGHVLAPGSTHFDKTCNCRAPGKREKHQLLISCLLGMLSLKRPSKFQFTEVS</sequence>
<organism evidence="1 2">
    <name type="scientific">Coprinellus micaceus</name>
    <name type="common">Glistening ink-cap mushroom</name>
    <name type="synonym">Coprinus micaceus</name>
    <dbReference type="NCBI Taxonomy" id="71717"/>
    <lineage>
        <taxon>Eukaryota</taxon>
        <taxon>Fungi</taxon>
        <taxon>Dikarya</taxon>
        <taxon>Basidiomycota</taxon>
        <taxon>Agaricomycotina</taxon>
        <taxon>Agaricomycetes</taxon>
        <taxon>Agaricomycetidae</taxon>
        <taxon>Agaricales</taxon>
        <taxon>Agaricineae</taxon>
        <taxon>Psathyrellaceae</taxon>
        <taxon>Coprinellus</taxon>
    </lineage>
</organism>
<evidence type="ECO:0000313" key="1">
    <source>
        <dbReference type="EMBL" id="TEB31648.1"/>
    </source>
</evidence>
<accession>A0A4Y7TCJ6</accession>
<keyword evidence="2" id="KW-1185">Reference proteome</keyword>
<dbReference type="EMBL" id="QPFP01000018">
    <property type="protein sequence ID" value="TEB31648.1"/>
    <property type="molecule type" value="Genomic_DNA"/>
</dbReference>
<comment type="caution">
    <text evidence="1">The sequence shown here is derived from an EMBL/GenBank/DDBJ whole genome shotgun (WGS) entry which is preliminary data.</text>
</comment>
<name>A0A4Y7TCJ6_COPMI</name>
<gene>
    <name evidence="1" type="ORF">FA13DRAFT_1732510</name>
</gene>
<reference evidence="1 2" key="1">
    <citation type="journal article" date="2019" name="Nat. Ecol. Evol.">
        <title>Megaphylogeny resolves global patterns of mushroom evolution.</title>
        <authorList>
            <person name="Varga T."/>
            <person name="Krizsan K."/>
            <person name="Foldi C."/>
            <person name="Dima B."/>
            <person name="Sanchez-Garcia M."/>
            <person name="Sanchez-Ramirez S."/>
            <person name="Szollosi G.J."/>
            <person name="Szarkandi J.G."/>
            <person name="Papp V."/>
            <person name="Albert L."/>
            <person name="Andreopoulos W."/>
            <person name="Angelini C."/>
            <person name="Antonin V."/>
            <person name="Barry K.W."/>
            <person name="Bougher N.L."/>
            <person name="Buchanan P."/>
            <person name="Buyck B."/>
            <person name="Bense V."/>
            <person name="Catcheside P."/>
            <person name="Chovatia M."/>
            <person name="Cooper J."/>
            <person name="Damon W."/>
            <person name="Desjardin D."/>
            <person name="Finy P."/>
            <person name="Geml J."/>
            <person name="Haridas S."/>
            <person name="Hughes K."/>
            <person name="Justo A."/>
            <person name="Karasinski D."/>
            <person name="Kautmanova I."/>
            <person name="Kiss B."/>
            <person name="Kocsube S."/>
            <person name="Kotiranta H."/>
            <person name="LaButti K.M."/>
            <person name="Lechner B.E."/>
            <person name="Liimatainen K."/>
            <person name="Lipzen A."/>
            <person name="Lukacs Z."/>
            <person name="Mihaltcheva S."/>
            <person name="Morgado L.N."/>
            <person name="Niskanen T."/>
            <person name="Noordeloos M.E."/>
            <person name="Ohm R.A."/>
            <person name="Ortiz-Santana B."/>
            <person name="Ovrebo C."/>
            <person name="Racz N."/>
            <person name="Riley R."/>
            <person name="Savchenko A."/>
            <person name="Shiryaev A."/>
            <person name="Soop K."/>
            <person name="Spirin V."/>
            <person name="Szebenyi C."/>
            <person name="Tomsovsky M."/>
            <person name="Tulloss R.E."/>
            <person name="Uehling J."/>
            <person name="Grigoriev I.V."/>
            <person name="Vagvolgyi C."/>
            <person name="Papp T."/>
            <person name="Martin F.M."/>
            <person name="Miettinen O."/>
            <person name="Hibbett D.S."/>
            <person name="Nagy L.G."/>
        </authorList>
    </citation>
    <scope>NUCLEOTIDE SEQUENCE [LARGE SCALE GENOMIC DNA]</scope>
    <source>
        <strain evidence="1 2">FP101781</strain>
    </source>
</reference>
<protein>
    <submittedName>
        <fullName evidence="1">Uncharacterized protein</fullName>
    </submittedName>
</protein>